<evidence type="ECO:0000313" key="1">
    <source>
        <dbReference type="EMBL" id="KAH3857171.1"/>
    </source>
</evidence>
<comment type="caution">
    <text evidence="1">The sequence shown here is derived from an EMBL/GenBank/DDBJ whole genome shotgun (WGS) entry which is preliminary data.</text>
</comment>
<accession>A0A9D4LHW6</accession>
<dbReference type="EMBL" id="JAIWYP010000003">
    <property type="protein sequence ID" value="KAH3857171.1"/>
    <property type="molecule type" value="Genomic_DNA"/>
</dbReference>
<keyword evidence="2" id="KW-1185">Reference proteome</keyword>
<dbReference type="AlphaFoldDB" id="A0A9D4LHW6"/>
<reference evidence="1" key="2">
    <citation type="submission" date="2020-11" db="EMBL/GenBank/DDBJ databases">
        <authorList>
            <person name="McCartney M.A."/>
            <person name="Auch B."/>
            <person name="Kono T."/>
            <person name="Mallez S."/>
            <person name="Becker A."/>
            <person name="Gohl D.M."/>
            <person name="Silverstein K.A.T."/>
            <person name="Koren S."/>
            <person name="Bechman K.B."/>
            <person name="Herman A."/>
            <person name="Abrahante J.E."/>
            <person name="Garbe J."/>
        </authorList>
    </citation>
    <scope>NUCLEOTIDE SEQUENCE</scope>
    <source>
        <strain evidence="1">Duluth1</strain>
        <tissue evidence="1">Whole animal</tissue>
    </source>
</reference>
<gene>
    <name evidence="1" type="ORF">DPMN_099771</name>
</gene>
<sequence>MKRKVYTYISKPTEGYICTRIMRQTYWICQQHGQCLEIVLKFSICCLAVGTVAYISAYLTDLNGTVCFQKQLIIKQETVRDG</sequence>
<protein>
    <submittedName>
        <fullName evidence="1">Uncharacterized protein</fullName>
    </submittedName>
</protein>
<evidence type="ECO:0000313" key="2">
    <source>
        <dbReference type="Proteomes" id="UP000828390"/>
    </source>
</evidence>
<proteinExistence type="predicted"/>
<name>A0A9D4LHW6_DREPO</name>
<dbReference type="Proteomes" id="UP000828390">
    <property type="component" value="Unassembled WGS sequence"/>
</dbReference>
<reference evidence="1" key="1">
    <citation type="journal article" date="2019" name="bioRxiv">
        <title>The Genome of the Zebra Mussel, Dreissena polymorpha: A Resource for Invasive Species Research.</title>
        <authorList>
            <person name="McCartney M.A."/>
            <person name="Auch B."/>
            <person name="Kono T."/>
            <person name="Mallez S."/>
            <person name="Zhang Y."/>
            <person name="Obille A."/>
            <person name="Becker A."/>
            <person name="Abrahante J.E."/>
            <person name="Garbe J."/>
            <person name="Badalamenti J.P."/>
            <person name="Herman A."/>
            <person name="Mangelson H."/>
            <person name="Liachko I."/>
            <person name="Sullivan S."/>
            <person name="Sone E.D."/>
            <person name="Koren S."/>
            <person name="Silverstein K.A.T."/>
            <person name="Beckman K.B."/>
            <person name="Gohl D.M."/>
        </authorList>
    </citation>
    <scope>NUCLEOTIDE SEQUENCE</scope>
    <source>
        <strain evidence="1">Duluth1</strain>
        <tissue evidence="1">Whole animal</tissue>
    </source>
</reference>
<organism evidence="1 2">
    <name type="scientific">Dreissena polymorpha</name>
    <name type="common">Zebra mussel</name>
    <name type="synonym">Mytilus polymorpha</name>
    <dbReference type="NCBI Taxonomy" id="45954"/>
    <lineage>
        <taxon>Eukaryota</taxon>
        <taxon>Metazoa</taxon>
        <taxon>Spiralia</taxon>
        <taxon>Lophotrochozoa</taxon>
        <taxon>Mollusca</taxon>
        <taxon>Bivalvia</taxon>
        <taxon>Autobranchia</taxon>
        <taxon>Heteroconchia</taxon>
        <taxon>Euheterodonta</taxon>
        <taxon>Imparidentia</taxon>
        <taxon>Neoheterodontei</taxon>
        <taxon>Myida</taxon>
        <taxon>Dreissenoidea</taxon>
        <taxon>Dreissenidae</taxon>
        <taxon>Dreissena</taxon>
    </lineage>
</organism>